<accession>A0A9Y2JPJ7</accession>
<organism evidence="2 3">
    <name type="scientific">Amycolatopsis mongoliensis</name>
    <dbReference type="NCBI Taxonomy" id="715475"/>
    <lineage>
        <taxon>Bacteria</taxon>
        <taxon>Bacillati</taxon>
        <taxon>Actinomycetota</taxon>
        <taxon>Actinomycetes</taxon>
        <taxon>Pseudonocardiales</taxon>
        <taxon>Pseudonocardiaceae</taxon>
        <taxon>Amycolatopsis</taxon>
    </lineage>
</organism>
<dbReference type="RefSeq" id="WP_285997635.1">
    <property type="nucleotide sequence ID" value="NZ_CP127295.1"/>
</dbReference>
<protein>
    <submittedName>
        <fullName evidence="2">Uncharacterized protein</fullName>
    </submittedName>
</protein>
<evidence type="ECO:0000256" key="1">
    <source>
        <dbReference type="SAM" id="MobiDB-lite"/>
    </source>
</evidence>
<dbReference type="EMBL" id="CP127295">
    <property type="protein sequence ID" value="WIY01177.1"/>
    <property type="molecule type" value="Genomic_DNA"/>
</dbReference>
<keyword evidence="3" id="KW-1185">Reference proteome</keyword>
<dbReference type="AlphaFoldDB" id="A0A9Y2JPJ7"/>
<gene>
    <name evidence="2" type="ORF">QRX60_45295</name>
</gene>
<evidence type="ECO:0000313" key="2">
    <source>
        <dbReference type="EMBL" id="WIY01177.1"/>
    </source>
</evidence>
<dbReference type="KEGG" id="amog:QRX60_45295"/>
<dbReference type="Proteomes" id="UP001239397">
    <property type="component" value="Chromosome"/>
</dbReference>
<evidence type="ECO:0000313" key="3">
    <source>
        <dbReference type="Proteomes" id="UP001239397"/>
    </source>
</evidence>
<name>A0A9Y2JPJ7_9PSEU</name>
<feature type="region of interest" description="Disordered" evidence="1">
    <location>
        <begin position="30"/>
        <end position="63"/>
    </location>
</feature>
<reference evidence="2 3" key="1">
    <citation type="submission" date="2023-06" db="EMBL/GenBank/DDBJ databases">
        <authorList>
            <person name="Oyuntsetseg B."/>
            <person name="Kim S.B."/>
        </authorList>
    </citation>
    <scope>NUCLEOTIDE SEQUENCE [LARGE SCALE GENOMIC DNA]</scope>
    <source>
        <strain evidence="2 3">4-36</strain>
    </source>
</reference>
<sequence length="63" mass="6860">MITEWTHQQCLTQGHKAVGATPLADRFTLETEDASTSTELDAPPQDVEAGELDEYTDRGSTPP</sequence>
<proteinExistence type="predicted"/>